<dbReference type="GO" id="GO:0006511">
    <property type="term" value="P:ubiquitin-dependent protein catabolic process"/>
    <property type="evidence" value="ECO:0007669"/>
    <property type="project" value="TreeGrafter"/>
</dbReference>
<dbReference type="GO" id="GO:0005634">
    <property type="term" value="C:nucleus"/>
    <property type="evidence" value="ECO:0007669"/>
    <property type="project" value="UniProtKB-SubCell"/>
</dbReference>
<dbReference type="CDD" id="cd00060">
    <property type="entry name" value="FHA"/>
    <property type="match status" value="1"/>
</dbReference>
<reference evidence="13 14" key="1">
    <citation type="journal article" date="2024" name="Nat. Commun.">
        <title>Phylogenomics reveals the evolutionary origins of lichenization in chlorophyte algae.</title>
        <authorList>
            <person name="Puginier C."/>
            <person name="Libourel C."/>
            <person name="Otte J."/>
            <person name="Skaloud P."/>
            <person name="Haon M."/>
            <person name="Grisel S."/>
            <person name="Petersen M."/>
            <person name="Berrin J.G."/>
            <person name="Delaux P.M."/>
            <person name="Dal Grande F."/>
            <person name="Keller J."/>
        </authorList>
    </citation>
    <scope>NUCLEOTIDE SEQUENCE [LARGE SCALE GENOMIC DNA]</scope>
    <source>
        <strain evidence="13 14">SAG 2523</strain>
    </source>
</reference>
<dbReference type="InterPro" id="IPR000253">
    <property type="entry name" value="FHA_dom"/>
</dbReference>
<feature type="domain" description="FHA" evidence="10">
    <location>
        <begin position="19"/>
        <end position="72"/>
    </location>
</feature>
<feature type="region of interest" description="Disordered" evidence="9">
    <location>
        <begin position="133"/>
        <end position="212"/>
    </location>
</feature>
<dbReference type="EMBL" id="JALJOV010001838">
    <property type="protein sequence ID" value="KAK9839727.1"/>
    <property type="molecule type" value="Genomic_DNA"/>
</dbReference>
<comment type="similarity">
    <text evidence="2">Belongs to the CHFR family.</text>
</comment>
<evidence type="ECO:0000256" key="4">
    <source>
        <dbReference type="ARBA" id="ARBA00022723"/>
    </source>
</evidence>
<keyword evidence="14" id="KW-1185">Reference proteome</keyword>
<dbReference type="PANTHER" id="PTHR16079">
    <property type="entry name" value="UBIQUITIN LIGASE PROTEIN CHFR"/>
    <property type="match status" value="1"/>
</dbReference>
<feature type="compositionally biased region" description="Pro residues" evidence="9">
    <location>
        <begin position="139"/>
        <end position="160"/>
    </location>
</feature>
<keyword evidence="4" id="KW-0479">Metal-binding</keyword>
<keyword evidence="7" id="KW-0539">Nucleus</keyword>
<evidence type="ECO:0000256" key="5">
    <source>
        <dbReference type="ARBA" id="ARBA00022771"/>
    </source>
</evidence>
<evidence type="ECO:0000256" key="9">
    <source>
        <dbReference type="SAM" id="MobiDB-lite"/>
    </source>
</evidence>
<dbReference type="Gene3D" id="3.30.40.10">
    <property type="entry name" value="Zinc/RING finger domain, C3HC4 (zinc finger)"/>
    <property type="match status" value="1"/>
</dbReference>
<gene>
    <name evidence="13" type="ORF">WJX84_009536</name>
</gene>
<evidence type="ECO:0000313" key="13">
    <source>
        <dbReference type="EMBL" id="KAK9839727.1"/>
    </source>
</evidence>
<organism evidence="13 14">
    <name type="scientific">Apatococcus fuscideae</name>
    <dbReference type="NCBI Taxonomy" id="2026836"/>
    <lineage>
        <taxon>Eukaryota</taxon>
        <taxon>Viridiplantae</taxon>
        <taxon>Chlorophyta</taxon>
        <taxon>core chlorophytes</taxon>
        <taxon>Trebouxiophyceae</taxon>
        <taxon>Chlorellales</taxon>
        <taxon>Chlorellaceae</taxon>
        <taxon>Apatococcus</taxon>
    </lineage>
</organism>
<dbReference type="PROSITE" id="PS50064">
    <property type="entry name" value="ZF_PARP_2"/>
    <property type="match status" value="1"/>
</dbReference>
<evidence type="ECO:0000259" key="12">
    <source>
        <dbReference type="PROSITE" id="PS50089"/>
    </source>
</evidence>
<evidence type="ECO:0000256" key="2">
    <source>
        <dbReference type="ARBA" id="ARBA00005797"/>
    </source>
</evidence>
<dbReference type="InterPro" id="IPR001510">
    <property type="entry name" value="Znf_PARP"/>
</dbReference>
<dbReference type="SMART" id="SM00240">
    <property type="entry name" value="FHA"/>
    <property type="match status" value="1"/>
</dbReference>
<dbReference type="GO" id="GO:0008270">
    <property type="term" value="F:zinc ion binding"/>
    <property type="evidence" value="ECO:0007669"/>
    <property type="project" value="UniProtKB-KW"/>
</dbReference>
<dbReference type="InterPro" id="IPR008984">
    <property type="entry name" value="SMAD_FHA_dom_sf"/>
</dbReference>
<dbReference type="Gene3D" id="3.30.1740.10">
    <property type="entry name" value="Zinc finger, PARP-type"/>
    <property type="match status" value="1"/>
</dbReference>
<dbReference type="AlphaFoldDB" id="A0AAW1S0Y7"/>
<dbReference type="InterPro" id="IPR036957">
    <property type="entry name" value="Znf_PARP_sf"/>
</dbReference>
<evidence type="ECO:0000256" key="7">
    <source>
        <dbReference type="ARBA" id="ARBA00023242"/>
    </source>
</evidence>
<evidence type="ECO:0000259" key="11">
    <source>
        <dbReference type="PROSITE" id="PS50064"/>
    </source>
</evidence>
<dbReference type="SMART" id="SM00184">
    <property type="entry name" value="RING"/>
    <property type="match status" value="1"/>
</dbReference>
<feature type="region of interest" description="Disordered" evidence="9">
    <location>
        <begin position="480"/>
        <end position="499"/>
    </location>
</feature>
<dbReference type="InterPro" id="IPR017907">
    <property type="entry name" value="Znf_RING_CS"/>
</dbReference>
<evidence type="ECO:0000259" key="10">
    <source>
        <dbReference type="PROSITE" id="PS50006"/>
    </source>
</evidence>
<evidence type="ECO:0000256" key="8">
    <source>
        <dbReference type="PROSITE-ProRule" id="PRU00175"/>
    </source>
</evidence>
<protein>
    <recommendedName>
        <fullName evidence="3">E3 ubiquitin-protein ligase CHFR</fullName>
    </recommendedName>
</protein>
<dbReference type="PROSITE" id="PS00518">
    <property type="entry name" value="ZF_RING_1"/>
    <property type="match status" value="1"/>
</dbReference>
<dbReference type="GO" id="GO:0004842">
    <property type="term" value="F:ubiquitin-protein transferase activity"/>
    <property type="evidence" value="ECO:0007669"/>
    <property type="project" value="TreeGrafter"/>
</dbReference>
<evidence type="ECO:0000313" key="14">
    <source>
        <dbReference type="Proteomes" id="UP001485043"/>
    </source>
</evidence>
<comment type="subcellular location">
    <subcellularLocation>
        <location evidence="1">Nucleus</location>
    </subcellularLocation>
</comment>
<dbReference type="InterPro" id="IPR013083">
    <property type="entry name" value="Znf_RING/FYVE/PHD"/>
</dbReference>
<dbReference type="Gene3D" id="2.60.200.20">
    <property type="match status" value="1"/>
</dbReference>
<feature type="domain" description="PARP-type" evidence="11">
    <location>
        <begin position="410"/>
        <end position="462"/>
    </location>
</feature>
<dbReference type="GO" id="GO:0003677">
    <property type="term" value="F:DNA binding"/>
    <property type="evidence" value="ECO:0007669"/>
    <property type="project" value="InterPro"/>
</dbReference>
<evidence type="ECO:0000256" key="3">
    <source>
        <dbReference type="ARBA" id="ARBA00017908"/>
    </source>
</evidence>
<dbReference type="SUPFAM" id="SSF49879">
    <property type="entry name" value="SMAD/FHA domain"/>
    <property type="match status" value="1"/>
</dbReference>
<dbReference type="SUPFAM" id="SSF57850">
    <property type="entry name" value="RING/U-box"/>
    <property type="match status" value="1"/>
</dbReference>
<keyword evidence="6" id="KW-0862">Zinc</keyword>
<feature type="domain" description="RING-type" evidence="12">
    <location>
        <begin position="251"/>
        <end position="290"/>
    </location>
</feature>
<dbReference type="InterPro" id="IPR052256">
    <property type="entry name" value="E3_ubiquitin-ligase_CHFR"/>
</dbReference>
<proteinExistence type="inferred from homology"/>
<dbReference type="SUPFAM" id="SSF57716">
    <property type="entry name" value="Glucocorticoid receptor-like (DNA-binding domain)"/>
    <property type="match status" value="1"/>
</dbReference>
<dbReference type="PANTHER" id="PTHR16079:SF4">
    <property type="entry name" value="E3 UBIQUITIN-PROTEIN LIGASE CHFR"/>
    <property type="match status" value="1"/>
</dbReference>
<accession>A0AAW1S0Y7</accession>
<name>A0AAW1S0Y7_9CHLO</name>
<dbReference type="Pfam" id="PF13923">
    <property type="entry name" value="zf-C3HC4_2"/>
    <property type="match status" value="1"/>
</dbReference>
<comment type="caution">
    <text evidence="13">The sequence shown here is derived from an EMBL/GenBank/DDBJ whole genome shotgun (WGS) entry which is preliminary data.</text>
</comment>
<keyword evidence="5 8" id="KW-0863">Zinc-finger</keyword>
<dbReference type="PROSITE" id="PS50006">
    <property type="entry name" value="FHA_DOMAIN"/>
    <property type="match status" value="1"/>
</dbReference>
<evidence type="ECO:0000256" key="1">
    <source>
        <dbReference type="ARBA" id="ARBA00004123"/>
    </source>
</evidence>
<dbReference type="Proteomes" id="UP001485043">
    <property type="component" value="Unassembled WGS sequence"/>
</dbReference>
<dbReference type="PROSITE" id="PS50089">
    <property type="entry name" value="ZF_RING_2"/>
    <property type="match status" value="1"/>
</dbReference>
<sequence length="499" mass="53700">MAAPFCIEVSQILKTGRTVTFGRSPDSNVPLQSLEFPLLASRTHAELRLRGSHLFIRDLKSTNGTFVQDVRVAAEQLLQDEAIITFGGPRKVINQASSCPNPFSFKLVVHQLGINVLPAQVMISSFTPNIAETSKPMPAALPPPQQPPPPPPPSRQPIPQPDAVIDLTGAADTSSPIGVASQAPRLPRRTSAKRSTGNAAKPMGPKKQRQDDAVQLVEEVQMPVPPPSKPAEVEKKAAQDHLAAMEEQFECAVCKDWLVAPFSVHPCGHLLCGDCLRQWLEKSKTCPCCRAKCTAPPARAIAVENLILQLVEPNLGSNEVKLRKQQKAVWDKKSAGVIKQWQKDLTPAARASAHPADAIGSHAAGTWSGIADAFMSIPGAGRWFAMGGPPPELAMQTARRSAGPAMGAQYRVEYASHSTGRCHRCHGPTIAASLRIGTLQRGGRGEPQWKWFHPPCLPSDLRNPARNVVHGLGSINAHDRVPMSSGALHHNPPVTQASL</sequence>
<dbReference type="GO" id="GO:0016567">
    <property type="term" value="P:protein ubiquitination"/>
    <property type="evidence" value="ECO:0007669"/>
    <property type="project" value="TreeGrafter"/>
</dbReference>
<dbReference type="InterPro" id="IPR001841">
    <property type="entry name" value="Znf_RING"/>
</dbReference>
<dbReference type="Pfam" id="PF00498">
    <property type="entry name" value="FHA"/>
    <property type="match status" value="1"/>
</dbReference>
<evidence type="ECO:0000256" key="6">
    <source>
        <dbReference type="ARBA" id="ARBA00022833"/>
    </source>
</evidence>